<feature type="transmembrane region" description="Helical" evidence="2">
    <location>
        <begin position="7"/>
        <end position="32"/>
    </location>
</feature>
<keyword evidence="2" id="KW-0812">Transmembrane</keyword>
<evidence type="ECO:0000256" key="2">
    <source>
        <dbReference type="SAM" id="Phobius"/>
    </source>
</evidence>
<dbReference type="Proteomes" id="UP001317705">
    <property type="component" value="Chromosome"/>
</dbReference>
<proteinExistence type="inferred from homology"/>
<reference evidence="3 4" key="1">
    <citation type="submission" date="2022-12" db="EMBL/GenBank/DDBJ databases">
        <title>Polyphasic characterization of Geotalea uranireducens NIT-SL11 newly isolated from a complex of sewage sludge and microbially reduced graphene oxide.</title>
        <authorList>
            <person name="Xie L."/>
            <person name="Yoshida N."/>
            <person name="Meng L."/>
        </authorList>
    </citation>
    <scope>NUCLEOTIDE SEQUENCE [LARGE SCALE GENOMIC DNA]</scope>
    <source>
        <strain evidence="3 4">NIT-SL11</strain>
    </source>
</reference>
<dbReference type="Pfam" id="PF02325">
    <property type="entry name" value="CCB3_YggT"/>
    <property type="match status" value="1"/>
</dbReference>
<protein>
    <submittedName>
        <fullName evidence="3">YggT family protein</fullName>
    </submittedName>
</protein>
<evidence type="ECO:0000313" key="3">
    <source>
        <dbReference type="EMBL" id="BDV42244.1"/>
    </source>
</evidence>
<gene>
    <name evidence="3" type="ORF">GURASL_11670</name>
</gene>
<sequence length="105" mass="11901">MFVLANFLLAVAKIADILLTIYMYIIIARAILSWVNPDPYNPIVNFLYRSTEPLLSRVRRILPDLGGLDLSPIIVLVAIYFLQSFIVRTIYDLAFKMKLGAGVLQ</sequence>
<evidence type="ECO:0000256" key="1">
    <source>
        <dbReference type="ARBA" id="ARBA00010894"/>
    </source>
</evidence>
<evidence type="ECO:0000313" key="4">
    <source>
        <dbReference type="Proteomes" id="UP001317705"/>
    </source>
</evidence>
<dbReference type="InterPro" id="IPR003425">
    <property type="entry name" value="CCB3/YggT"/>
</dbReference>
<organism evidence="3 4">
    <name type="scientific">Geotalea uraniireducens</name>
    <dbReference type="NCBI Taxonomy" id="351604"/>
    <lineage>
        <taxon>Bacteria</taxon>
        <taxon>Pseudomonadati</taxon>
        <taxon>Thermodesulfobacteriota</taxon>
        <taxon>Desulfuromonadia</taxon>
        <taxon>Geobacterales</taxon>
        <taxon>Geobacteraceae</taxon>
        <taxon>Geotalea</taxon>
    </lineage>
</organism>
<keyword evidence="2" id="KW-1133">Transmembrane helix</keyword>
<name>A0ABM8EJ14_9BACT</name>
<dbReference type="PANTHER" id="PTHR33219:SF14">
    <property type="entry name" value="PROTEIN COFACTOR ASSEMBLY OF COMPLEX C SUBUNIT B CCB3, CHLOROPLASTIC-RELATED"/>
    <property type="match status" value="1"/>
</dbReference>
<dbReference type="EMBL" id="AP027151">
    <property type="protein sequence ID" value="BDV42244.1"/>
    <property type="molecule type" value="Genomic_DNA"/>
</dbReference>
<keyword evidence="4" id="KW-1185">Reference proteome</keyword>
<keyword evidence="2" id="KW-0472">Membrane</keyword>
<accession>A0ABM8EJ14</accession>
<dbReference type="PANTHER" id="PTHR33219">
    <property type="entry name" value="YLMG HOMOLOG PROTEIN 2, CHLOROPLASTIC"/>
    <property type="match status" value="1"/>
</dbReference>
<feature type="transmembrane region" description="Helical" evidence="2">
    <location>
        <begin position="70"/>
        <end position="91"/>
    </location>
</feature>
<comment type="similarity">
    <text evidence="1">Belongs to the YggT family.</text>
</comment>
<dbReference type="RefSeq" id="WP_282002569.1">
    <property type="nucleotide sequence ID" value="NZ_AP027151.1"/>
</dbReference>